<comment type="catalytic activity">
    <reaction evidence="5 6">
        <text>L-glutamyl-tRNA(Gln) + L-glutamine + ATP + H2O = L-glutaminyl-tRNA(Gln) + L-glutamate + ADP + phosphate + H(+)</text>
        <dbReference type="Rhea" id="RHEA:17521"/>
        <dbReference type="Rhea" id="RHEA-COMP:9681"/>
        <dbReference type="Rhea" id="RHEA-COMP:9684"/>
        <dbReference type="ChEBI" id="CHEBI:15377"/>
        <dbReference type="ChEBI" id="CHEBI:15378"/>
        <dbReference type="ChEBI" id="CHEBI:29985"/>
        <dbReference type="ChEBI" id="CHEBI:30616"/>
        <dbReference type="ChEBI" id="CHEBI:43474"/>
        <dbReference type="ChEBI" id="CHEBI:58359"/>
        <dbReference type="ChEBI" id="CHEBI:78520"/>
        <dbReference type="ChEBI" id="CHEBI:78521"/>
        <dbReference type="ChEBI" id="CHEBI:456216"/>
    </reaction>
</comment>
<dbReference type="InterPro" id="IPR003837">
    <property type="entry name" value="GatC"/>
</dbReference>
<name>A0A9D2SBM2_9FIRM</name>
<evidence type="ECO:0000313" key="7">
    <source>
        <dbReference type="EMBL" id="HJB81512.1"/>
    </source>
</evidence>
<evidence type="ECO:0000256" key="4">
    <source>
        <dbReference type="ARBA" id="ARBA00047380"/>
    </source>
</evidence>
<comment type="subunit">
    <text evidence="2 6">Heterotrimer of A, B and C subunits.</text>
</comment>
<accession>A0A9D2SBM2</accession>
<evidence type="ECO:0000313" key="8">
    <source>
        <dbReference type="Proteomes" id="UP000823921"/>
    </source>
</evidence>
<dbReference type="HAMAP" id="MF_00122">
    <property type="entry name" value="GatC"/>
    <property type="match status" value="1"/>
</dbReference>
<dbReference type="PANTHER" id="PTHR15004:SF0">
    <property type="entry name" value="GLUTAMYL-TRNA(GLN) AMIDOTRANSFERASE SUBUNIT C, MITOCHONDRIAL"/>
    <property type="match status" value="1"/>
</dbReference>
<gene>
    <name evidence="6 7" type="primary">gatC</name>
    <name evidence="7" type="ORF">H9712_11075</name>
</gene>
<dbReference type="InterPro" id="IPR036113">
    <property type="entry name" value="Asp/Glu-ADT_sf_sub_c"/>
</dbReference>
<dbReference type="EMBL" id="DWXO01000104">
    <property type="protein sequence ID" value="HJB81512.1"/>
    <property type="molecule type" value="Genomic_DNA"/>
</dbReference>
<comment type="similarity">
    <text evidence="1 6">Belongs to the GatC family.</text>
</comment>
<evidence type="ECO:0000256" key="1">
    <source>
        <dbReference type="ARBA" id="ARBA00010757"/>
    </source>
</evidence>
<dbReference type="EC" id="6.3.5.-" evidence="6"/>
<keyword evidence="6" id="KW-0436">Ligase</keyword>
<proteinExistence type="inferred from homology"/>
<dbReference type="SUPFAM" id="SSF141000">
    <property type="entry name" value="Glu-tRNAGln amidotransferase C subunit"/>
    <property type="match status" value="1"/>
</dbReference>
<reference evidence="7" key="1">
    <citation type="journal article" date="2021" name="PeerJ">
        <title>Extensive microbial diversity within the chicken gut microbiome revealed by metagenomics and culture.</title>
        <authorList>
            <person name="Gilroy R."/>
            <person name="Ravi A."/>
            <person name="Getino M."/>
            <person name="Pursley I."/>
            <person name="Horton D.L."/>
            <person name="Alikhan N.F."/>
            <person name="Baker D."/>
            <person name="Gharbi K."/>
            <person name="Hall N."/>
            <person name="Watson M."/>
            <person name="Adriaenssens E.M."/>
            <person name="Foster-Nyarko E."/>
            <person name="Jarju S."/>
            <person name="Secka A."/>
            <person name="Antonio M."/>
            <person name="Oren A."/>
            <person name="Chaudhuri R.R."/>
            <person name="La Ragione R."/>
            <person name="Hildebrand F."/>
            <person name="Pallen M.J."/>
        </authorList>
    </citation>
    <scope>NUCLEOTIDE SEQUENCE</scope>
    <source>
        <strain evidence="7">CHK192-8294</strain>
    </source>
</reference>
<organism evidence="7 8">
    <name type="scientific">Candidatus Flavonifractor intestinigallinarum</name>
    <dbReference type="NCBI Taxonomy" id="2838586"/>
    <lineage>
        <taxon>Bacteria</taxon>
        <taxon>Bacillati</taxon>
        <taxon>Bacillota</taxon>
        <taxon>Clostridia</taxon>
        <taxon>Eubacteriales</taxon>
        <taxon>Oscillospiraceae</taxon>
        <taxon>Flavonifractor</taxon>
    </lineage>
</organism>
<dbReference type="Gene3D" id="1.10.20.60">
    <property type="entry name" value="Glu-tRNAGln amidotransferase C subunit, N-terminal domain"/>
    <property type="match status" value="1"/>
</dbReference>
<dbReference type="PANTHER" id="PTHR15004">
    <property type="entry name" value="GLUTAMYL-TRNA(GLN) AMIDOTRANSFERASE SUBUNIT C, MITOCHONDRIAL"/>
    <property type="match status" value="1"/>
</dbReference>
<evidence type="ECO:0000256" key="5">
    <source>
        <dbReference type="ARBA" id="ARBA00047913"/>
    </source>
</evidence>
<dbReference type="GO" id="GO:0005524">
    <property type="term" value="F:ATP binding"/>
    <property type="evidence" value="ECO:0007669"/>
    <property type="project" value="UniProtKB-KW"/>
</dbReference>
<comment type="catalytic activity">
    <reaction evidence="4 6">
        <text>L-aspartyl-tRNA(Asn) + L-glutamine + ATP + H2O = L-asparaginyl-tRNA(Asn) + L-glutamate + ADP + phosphate + 2 H(+)</text>
        <dbReference type="Rhea" id="RHEA:14513"/>
        <dbReference type="Rhea" id="RHEA-COMP:9674"/>
        <dbReference type="Rhea" id="RHEA-COMP:9677"/>
        <dbReference type="ChEBI" id="CHEBI:15377"/>
        <dbReference type="ChEBI" id="CHEBI:15378"/>
        <dbReference type="ChEBI" id="CHEBI:29985"/>
        <dbReference type="ChEBI" id="CHEBI:30616"/>
        <dbReference type="ChEBI" id="CHEBI:43474"/>
        <dbReference type="ChEBI" id="CHEBI:58359"/>
        <dbReference type="ChEBI" id="CHEBI:78515"/>
        <dbReference type="ChEBI" id="CHEBI:78516"/>
        <dbReference type="ChEBI" id="CHEBI:456216"/>
    </reaction>
</comment>
<evidence type="ECO:0000256" key="2">
    <source>
        <dbReference type="ARBA" id="ARBA00011123"/>
    </source>
</evidence>
<dbReference type="GO" id="GO:0050567">
    <property type="term" value="F:glutaminyl-tRNA synthase (glutamine-hydrolyzing) activity"/>
    <property type="evidence" value="ECO:0007669"/>
    <property type="project" value="UniProtKB-UniRule"/>
</dbReference>
<evidence type="ECO:0000256" key="6">
    <source>
        <dbReference type="HAMAP-Rule" id="MF_00122"/>
    </source>
</evidence>
<comment type="function">
    <text evidence="3 6">Allows the formation of correctly charged Asn-tRNA(Asn) or Gln-tRNA(Gln) through the transamidation of misacylated Asp-tRNA(Asn) or Glu-tRNA(Gln) in organisms which lack either or both of asparaginyl-tRNA or glutaminyl-tRNA synthetases. The reaction takes place in the presence of glutamine and ATP through an activated phospho-Asp-tRNA(Asn) or phospho-Glu-tRNA(Gln).</text>
</comment>
<dbReference type="NCBIfam" id="TIGR00135">
    <property type="entry name" value="gatC"/>
    <property type="match status" value="1"/>
</dbReference>
<keyword evidence="6" id="KW-0547">Nucleotide-binding</keyword>
<dbReference type="GO" id="GO:0070681">
    <property type="term" value="P:glutaminyl-tRNAGln biosynthesis via transamidation"/>
    <property type="evidence" value="ECO:0007669"/>
    <property type="project" value="TreeGrafter"/>
</dbReference>
<keyword evidence="6" id="KW-0067">ATP-binding</keyword>
<dbReference type="GO" id="GO:0006412">
    <property type="term" value="P:translation"/>
    <property type="evidence" value="ECO:0007669"/>
    <property type="project" value="UniProtKB-UniRule"/>
</dbReference>
<reference evidence="7" key="2">
    <citation type="submission" date="2021-04" db="EMBL/GenBank/DDBJ databases">
        <authorList>
            <person name="Gilroy R."/>
        </authorList>
    </citation>
    <scope>NUCLEOTIDE SEQUENCE</scope>
    <source>
        <strain evidence="7">CHK192-8294</strain>
    </source>
</reference>
<sequence>MKITEDMVDYISQLSRLQLPAEEKTAMTAELERIVAYMDVLNTLDTTDVEPLSHIFPLKNVLRFDEVVPSYDRETLLAGSPAGDGETFLVPKAVE</sequence>
<dbReference type="Proteomes" id="UP000823921">
    <property type="component" value="Unassembled WGS sequence"/>
</dbReference>
<dbReference type="Pfam" id="PF02686">
    <property type="entry name" value="GatC"/>
    <property type="match status" value="1"/>
</dbReference>
<evidence type="ECO:0000256" key="3">
    <source>
        <dbReference type="ARBA" id="ARBA00024799"/>
    </source>
</evidence>
<keyword evidence="6" id="KW-0648">Protein biosynthesis</keyword>
<dbReference type="AlphaFoldDB" id="A0A9D2SBM2"/>
<dbReference type="GO" id="GO:0006450">
    <property type="term" value="P:regulation of translational fidelity"/>
    <property type="evidence" value="ECO:0007669"/>
    <property type="project" value="InterPro"/>
</dbReference>
<protein>
    <recommendedName>
        <fullName evidence="6">Aspartyl/glutamyl-tRNA(Asn/Gln) amidotransferase subunit C</fullName>
        <shortName evidence="6">Asp/Glu-ADT subunit C</shortName>
        <ecNumber evidence="6">6.3.5.-</ecNumber>
    </recommendedName>
</protein>
<comment type="caution">
    <text evidence="7">The sequence shown here is derived from an EMBL/GenBank/DDBJ whole genome shotgun (WGS) entry which is preliminary data.</text>
</comment>